<dbReference type="InterPro" id="IPR000259">
    <property type="entry name" value="Adhesion_dom_fimbrial"/>
</dbReference>
<dbReference type="GO" id="GO:0009289">
    <property type="term" value="C:pilus"/>
    <property type="evidence" value="ECO:0007669"/>
    <property type="project" value="InterPro"/>
</dbReference>
<organism evidence="3 4">
    <name type="scientific">Salmonella enterica subsp. enterica serovar Macclesfield str. S-1643</name>
    <dbReference type="NCBI Taxonomy" id="1242107"/>
    <lineage>
        <taxon>Bacteria</taxon>
        <taxon>Pseudomonadati</taxon>
        <taxon>Pseudomonadota</taxon>
        <taxon>Gammaproteobacteria</taxon>
        <taxon>Enterobacterales</taxon>
        <taxon>Enterobacteriaceae</taxon>
        <taxon>Salmonella</taxon>
    </lineage>
</organism>
<dbReference type="SUPFAM" id="SSF49401">
    <property type="entry name" value="Bacterial adhesins"/>
    <property type="match status" value="1"/>
</dbReference>
<dbReference type="InterPro" id="IPR008966">
    <property type="entry name" value="Adhesion_dom_sf"/>
</dbReference>
<reference evidence="3 4" key="1">
    <citation type="submission" date="2017-06" db="EMBL/GenBank/DDBJ databases">
        <title>Salmonella reference genomes for public health.</title>
        <authorList>
            <person name="Robertson J."/>
            <person name="Yoshida C."/>
            <person name="Gurnik S."/>
            <person name="Nash J."/>
        </authorList>
    </citation>
    <scope>NUCLEOTIDE SEQUENCE [LARGE SCALE GENOMIC DNA]</scope>
    <source>
        <strain evidence="3 4">S-1643</strain>
        <plasmid evidence="4">Plasmid unnamed1</plasmid>
    </source>
</reference>
<dbReference type="InterPro" id="IPR050263">
    <property type="entry name" value="Bact_Fimbrial_Adh_Pro"/>
</dbReference>
<feature type="domain" description="Fimbrial-type adhesion" evidence="2">
    <location>
        <begin position="25"/>
        <end position="170"/>
    </location>
</feature>
<dbReference type="PANTHER" id="PTHR33420:SF33">
    <property type="entry name" value="MINOR FIMBRIAL SUBUNIT"/>
    <property type="match status" value="1"/>
</dbReference>
<dbReference type="AlphaFoldDB" id="A0A241PXB5"/>
<geneLocation type="plasmid" evidence="3">
    <name>unnamed1</name>
</geneLocation>
<keyword evidence="1" id="KW-0732">Signal</keyword>
<dbReference type="PRINTS" id="PR01613">
    <property type="entry name" value="FIMBRIALPAPF"/>
</dbReference>
<keyword evidence="3" id="KW-0614">Plasmid</keyword>
<evidence type="ECO:0000256" key="1">
    <source>
        <dbReference type="SAM" id="SignalP"/>
    </source>
</evidence>
<evidence type="ECO:0000259" key="2">
    <source>
        <dbReference type="Pfam" id="PF00419"/>
    </source>
</evidence>
<gene>
    <name evidence="3" type="ORF">LFZ25_24905</name>
</gene>
<dbReference type="GO" id="GO:0043709">
    <property type="term" value="P:cell adhesion involved in single-species biofilm formation"/>
    <property type="evidence" value="ECO:0007669"/>
    <property type="project" value="TreeGrafter"/>
</dbReference>
<dbReference type="Pfam" id="PF00419">
    <property type="entry name" value="Fimbrial"/>
    <property type="match status" value="1"/>
</dbReference>
<evidence type="ECO:0000313" key="3">
    <source>
        <dbReference type="EMBL" id="ASG19098.1"/>
    </source>
</evidence>
<dbReference type="RefSeq" id="WP_088731396.1">
    <property type="nucleotide sequence ID" value="NZ_CP022118.1"/>
</dbReference>
<protein>
    <recommendedName>
        <fullName evidence="2">Fimbrial-type adhesion domain-containing protein</fullName>
    </recommendedName>
</protein>
<accession>A0A241PXB5</accession>
<dbReference type="InterPro" id="IPR036937">
    <property type="entry name" value="Adhesion_dom_fimbrial_sf"/>
</dbReference>
<feature type="signal peptide" evidence="1">
    <location>
        <begin position="1"/>
        <end position="21"/>
    </location>
</feature>
<dbReference type="EMBL" id="CP022118">
    <property type="protein sequence ID" value="ASG19098.1"/>
    <property type="molecule type" value="Genomic_DNA"/>
</dbReference>
<name>A0A241PXB5_SALET</name>
<dbReference type="Proteomes" id="UP000197157">
    <property type="component" value="Plasmid unnamed1"/>
</dbReference>
<dbReference type="Gene3D" id="2.60.40.1090">
    <property type="entry name" value="Fimbrial-type adhesion domain"/>
    <property type="match status" value="1"/>
</dbReference>
<proteinExistence type="predicted"/>
<dbReference type="InterPro" id="IPR005430">
    <property type="entry name" value="P_pili_tip_PapF"/>
</dbReference>
<evidence type="ECO:0000313" key="4">
    <source>
        <dbReference type="Proteomes" id="UP000197157"/>
    </source>
</evidence>
<sequence length="171" mass="17933">MTKRTGLAALILGLLSQAAFAVNVNFKGALVIPDCTVNNNTPLEVDFGRVEIQTLTAANTAYHAKNFNVSLNCPYTLGLPKLTLTSGAIHNAAQGVIQTSKYSEGLVIYLRQSNGVTPVPLGTATNVSTSVTGTGNARTLTLNAGMGRIKDMSDLTAGDFTGTVGLQIRYE</sequence>
<feature type="chain" id="PRO_5012805798" description="Fimbrial-type adhesion domain-containing protein" evidence="1">
    <location>
        <begin position="22"/>
        <end position="171"/>
    </location>
</feature>
<dbReference type="PANTHER" id="PTHR33420">
    <property type="entry name" value="FIMBRIAL SUBUNIT ELFA-RELATED"/>
    <property type="match status" value="1"/>
</dbReference>